<dbReference type="Gene3D" id="1.10.510.10">
    <property type="entry name" value="Transferase(Phosphotransferase) domain 1"/>
    <property type="match status" value="1"/>
</dbReference>
<feature type="binding site" evidence="7">
    <location>
        <position position="121"/>
    </location>
    <ligand>
        <name>ATP</name>
        <dbReference type="ChEBI" id="CHEBI:30616"/>
    </ligand>
</feature>
<keyword evidence="9" id="KW-0812">Transmembrane</keyword>
<keyword evidence="5 11" id="KW-0418">Kinase</keyword>
<keyword evidence="9" id="KW-0472">Membrane</keyword>
<evidence type="ECO:0000256" key="2">
    <source>
        <dbReference type="ARBA" id="ARBA00012513"/>
    </source>
</evidence>
<keyword evidence="11" id="KW-0723">Serine/threonine-protein kinase</keyword>
<feature type="region of interest" description="Disordered" evidence="8">
    <location>
        <begin position="446"/>
        <end position="570"/>
    </location>
</feature>
<keyword evidence="6 7" id="KW-0067">ATP-binding</keyword>
<dbReference type="GO" id="GO:0005524">
    <property type="term" value="F:ATP binding"/>
    <property type="evidence" value="ECO:0007669"/>
    <property type="project" value="UniProtKB-UniRule"/>
</dbReference>
<keyword evidence="9" id="KW-1133">Transmembrane helix</keyword>
<dbReference type="SUPFAM" id="SSF56112">
    <property type="entry name" value="Protein kinase-like (PK-like)"/>
    <property type="match status" value="1"/>
</dbReference>
<comment type="similarity">
    <text evidence="1">Belongs to the protein kinase superfamily. NEK Ser/Thr protein kinase family. NIMA subfamily.</text>
</comment>
<dbReference type="InterPro" id="IPR000719">
    <property type="entry name" value="Prot_kinase_dom"/>
</dbReference>
<feature type="region of interest" description="Disordered" evidence="8">
    <location>
        <begin position="348"/>
        <end position="384"/>
    </location>
</feature>
<dbReference type="PROSITE" id="PS00108">
    <property type="entry name" value="PROTEIN_KINASE_ST"/>
    <property type="match status" value="1"/>
</dbReference>
<dbReference type="PROSITE" id="PS00107">
    <property type="entry name" value="PROTEIN_KINASE_ATP"/>
    <property type="match status" value="1"/>
</dbReference>
<dbReference type="PANTHER" id="PTHR43671:SF13">
    <property type="entry name" value="SERINE_THREONINE-PROTEIN KINASE NEK2"/>
    <property type="match status" value="1"/>
</dbReference>
<keyword evidence="4 7" id="KW-0547">Nucleotide-binding</keyword>
<feature type="compositionally biased region" description="Low complexity" evidence="8">
    <location>
        <begin position="537"/>
        <end position="558"/>
    </location>
</feature>
<protein>
    <recommendedName>
        <fullName evidence="2">non-specific serine/threonine protein kinase</fullName>
        <ecNumber evidence="2">2.7.11.1</ecNumber>
    </recommendedName>
</protein>
<proteinExistence type="inferred from homology"/>
<evidence type="ECO:0000256" key="5">
    <source>
        <dbReference type="ARBA" id="ARBA00022777"/>
    </source>
</evidence>
<reference evidence="11 12" key="1">
    <citation type="journal article" date="2018" name="Aquat. Microb. Ecol.">
        <title>Gammaproteobacterial methanotrophs dominate.</title>
        <authorList>
            <person name="Rissanen A.J."/>
            <person name="Saarenheimo J."/>
            <person name="Tiirola M."/>
            <person name="Peura S."/>
            <person name="Aalto S.L."/>
            <person name="Karvinen A."/>
            <person name="Nykanen H."/>
        </authorList>
    </citation>
    <scope>NUCLEOTIDE SEQUENCE [LARGE SCALE GENOMIC DNA]</scope>
    <source>
        <strain evidence="11">AMbin10</strain>
    </source>
</reference>
<dbReference type="SMART" id="SM00220">
    <property type="entry name" value="S_TKc"/>
    <property type="match status" value="1"/>
</dbReference>
<evidence type="ECO:0000313" key="11">
    <source>
        <dbReference type="EMBL" id="PZN75511.1"/>
    </source>
</evidence>
<evidence type="ECO:0000259" key="10">
    <source>
        <dbReference type="PROSITE" id="PS50011"/>
    </source>
</evidence>
<dbReference type="InterPro" id="IPR008271">
    <property type="entry name" value="Ser/Thr_kinase_AS"/>
</dbReference>
<evidence type="ECO:0000256" key="8">
    <source>
        <dbReference type="SAM" id="MobiDB-lite"/>
    </source>
</evidence>
<organism evidence="11 12">
    <name type="scientific">Candidatus Methylumidiphilus alinenensis</name>
    <dbReference type="NCBI Taxonomy" id="2202197"/>
    <lineage>
        <taxon>Bacteria</taxon>
        <taxon>Pseudomonadati</taxon>
        <taxon>Pseudomonadota</taxon>
        <taxon>Gammaproteobacteria</taxon>
        <taxon>Methylococcales</taxon>
        <taxon>Candidatus Methylumidiphilus</taxon>
    </lineage>
</organism>
<sequence length="570" mass="61667">MIFIPLKMNMQASDEHPLDEDKTIVAPREPQEVHICPVCGTDNALLQLQKREYRCGKCNLELAHLDYAPNGTIRGVFGWLLSTGDVVLDRYRIKSVLGKGGFGAAYLVDDLQLGGKRRALKEVPEMMFDEYETSLLSRLDHPAIPDIIERRTANGMVYLSLKFGGSRSLGSERKQYPDRKVPQEKLFPWMRQLCEVLIYLHSQHPPIIHRDLKPDNILLNEDERIMLVDFGIAKEALPESMTRTLGRAATYGYSPPEQVMGTGTDERSDIYALGATFYALLTGQNPPPAHERVAGAELIAPSQFVADLPPEVEDAITQSLNLNMNQRQRSVKEFAMALGYAEAGAVSRPVGTGATRTNQSTPANTAKSKPSITTAPSKADSLGKPASQRNIALALSAIVLVAIASGAYFYFFKQPTIPTGSSKPATTDVASPPLPATVQQIPAERNVPAQPAAPVTSTAVPAPATTENPPEQQPVSVPQPTQPVVQTPAATIPTGTPKEGLTPVPQAHKLEHLPKVQPRERTVPAQPPKPKPKPMAKAHTAAPVERSSPKSSGSPAPSWTIIPGGAHKTD</sequence>
<dbReference type="AlphaFoldDB" id="A0A2W4QTX2"/>
<dbReference type="Proteomes" id="UP000249396">
    <property type="component" value="Unassembled WGS sequence"/>
</dbReference>
<dbReference type="CDD" id="cd14014">
    <property type="entry name" value="STKc_PknB_like"/>
    <property type="match status" value="1"/>
</dbReference>
<dbReference type="PANTHER" id="PTHR43671">
    <property type="entry name" value="SERINE/THREONINE-PROTEIN KINASE NEK"/>
    <property type="match status" value="1"/>
</dbReference>
<dbReference type="InterPro" id="IPR011009">
    <property type="entry name" value="Kinase-like_dom_sf"/>
</dbReference>
<evidence type="ECO:0000256" key="3">
    <source>
        <dbReference type="ARBA" id="ARBA00022679"/>
    </source>
</evidence>
<gene>
    <name evidence="11" type="ORF">DM484_18550</name>
</gene>
<evidence type="ECO:0000256" key="6">
    <source>
        <dbReference type="ARBA" id="ARBA00022840"/>
    </source>
</evidence>
<evidence type="ECO:0000256" key="9">
    <source>
        <dbReference type="SAM" id="Phobius"/>
    </source>
</evidence>
<evidence type="ECO:0000256" key="4">
    <source>
        <dbReference type="ARBA" id="ARBA00022741"/>
    </source>
</evidence>
<feature type="transmembrane region" description="Helical" evidence="9">
    <location>
        <begin position="391"/>
        <end position="411"/>
    </location>
</feature>
<dbReference type="Pfam" id="PF00069">
    <property type="entry name" value="Pkinase"/>
    <property type="match status" value="1"/>
</dbReference>
<comment type="caution">
    <text evidence="11">The sequence shown here is derived from an EMBL/GenBank/DDBJ whole genome shotgun (WGS) entry which is preliminary data.</text>
</comment>
<evidence type="ECO:0000256" key="1">
    <source>
        <dbReference type="ARBA" id="ARBA00010886"/>
    </source>
</evidence>
<evidence type="ECO:0000313" key="12">
    <source>
        <dbReference type="Proteomes" id="UP000249396"/>
    </source>
</evidence>
<feature type="compositionally biased region" description="Low complexity" evidence="8">
    <location>
        <begin position="447"/>
        <end position="488"/>
    </location>
</feature>
<feature type="compositionally biased region" description="Polar residues" evidence="8">
    <location>
        <begin position="354"/>
        <end position="376"/>
    </location>
</feature>
<dbReference type="InterPro" id="IPR017441">
    <property type="entry name" value="Protein_kinase_ATP_BS"/>
</dbReference>
<name>A0A2W4QTX2_9GAMM</name>
<dbReference type="Gene3D" id="3.30.200.20">
    <property type="entry name" value="Phosphorylase Kinase, domain 1"/>
    <property type="match status" value="1"/>
</dbReference>
<dbReference type="InterPro" id="IPR050660">
    <property type="entry name" value="NEK_Ser/Thr_kinase"/>
</dbReference>
<dbReference type="EC" id="2.7.11.1" evidence="2"/>
<accession>A0A2W4QTX2</accession>
<feature type="domain" description="Protein kinase" evidence="10">
    <location>
        <begin position="91"/>
        <end position="341"/>
    </location>
</feature>
<feature type="compositionally biased region" description="Basic and acidic residues" evidence="8">
    <location>
        <begin position="508"/>
        <end position="522"/>
    </location>
</feature>
<keyword evidence="3" id="KW-0808">Transferase</keyword>
<dbReference type="EMBL" id="QJPH01000383">
    <property type="protein sequence ID" value="PZN75511.1"/>
    <property type="molecule type" value="Genomic_DNA"/>
</dbReference>
<dbReference type="GO" id="GO:0004674">
    <property type="term" value="F:protein serine/threonine kinase activity"/>
    <property type="evidence" value="ECO:0007669"/>
    <property type="project" value="UniProtKB-KW"/>
</dbReference>
<dbReference type="PROSITE" id="PS50011">
    <property type="entry name" value="PROTEIN_KINASE_DOM"/>
    <property type="match status" value="1"/>
</dbReference>
<evidence type="ECO:0000256" key="7">
    <source>
        <dbReference type="PROSITE-ProRule" id="PRU10141"/>
    </source>
</evidence>